<dbReference type="Proteomes" id="UP000701801">
    <property type="component" value="Unassembled WGS sequence"/>
</dbReference>
<name>A0A9N9LW80_9HELO</name>
<evidence type="ECO:0000313" key="2">
    <source>
        <dbReference type="Proteomes" id="UP000701801"/>
    </source>
</evidence>
<gene>
    <name evidence="1" type="ORF">HYALB_00011040</name>
</gene>
<evidence type="ECO:0000313" key="1">
    <source>
        <dbReference type="EMBL" id="CAG8980847.1"/>
    </source>
</evidence>
<comment type="caution">
    <text evidence="1">The sequence shown here is derived from an EMBL/GenBank/DDBJ whole genome shotgun (WGS) entry which is preliminary data.</text>
</comment>
<sequence>MEVDVTLKEEVVVSGSVKLEVISIDEAGLVMSEEVIVSLTTSSMKVMVGSSEELESSVDEVGVGSEEAE</sequence>
<protein>
    <submittedName>
        <fullName evidence="1">Uncharacterized protein</fullName>
    </submittedName>
</protein>
<keyword evidence="2" id="KW-1185">Reference proteome</keyword>
<proteinExistence type="predicted"/>
<dbReference type="EMBL" id="CAJVRM010000419">
    <property type="protein sequence ID" value="CAG8980847.1"/>
    <property type="molecule type" value="Genomic_DNA"/>
</dbReference>
<dbReference type="AlphaFoldDB" id="A0A9N9LW80"/>
<accession>A0A9N9LW80</accession>
<organism evidence="1 2">
    <name type="scientific">Hymenoscyphus albidus</name>
    <dbReference type="NCBI Taxonomy" id="595503"/>
    <lineage>
        <taxon>Eukaryota</taxon>
        <taxon>Fungi</taxon>
        <taxon>Dikarya</taxon>
        <taxon>Ascomycota</taxon>
        <taxon>Pezizomycotina</taxon>
        <taxon>Leotiomycetes</taxon>
        <taxon>Helotiales</taxon>
        <taxon>Helotiaceae</taxon>
        <taxon>Hymenoscyphus</taxon>
    </lineage>
</organism>
<reference evidence="1" key="1">
    <citation type="submission" date="2021-07" db="EMBL/GenBank/DDBJ databases">
        <authorList>
            <person name="Durling M."/>
        </authorList>
    </citation>
    <scope>NUCLEOTIDE SEQUENCE</scope>
</reference>